<protein>
    <submittedName>
        <fullName evidence="1">Hypothetical_protein</fullName>
    </submittedName>
</protein>
<sequence>MNKMLCSTQTTTSVVIDIYLMSQNEVRLQRNISLSVFNAQIGVEFYMTEYLKQIRLNSSAMSLLVFSFVNGDQILYEISVYKSVKSGCFCSFANVHEKNMFENSL</sequence>
<keyword evidence="2" id="KW-1185">Reference proteome</keyword>
<evidence type="ECO:0000313" key="1">
    <source>
        <dbReference type="EMBL" id="CAL5997255.1"/>
    </source>
</evidence>
<evidence type="ECO:0000313" key="2">
    <source>
        <dbReference type="Proteomes" id="UP001642409"/>
    </source>
</evidence>
<reference evidence="1 2" key="1">
    <citation type="submission" date="2024-07" db="EMBL/GenBank/DDBJ databases">
        <authorList>
            <person name="Akdeniz Z."/>
        </authorList>
    </citation>
    <scope>NUCLEOTIDE SEQUENCE [LARGE SCALE GENOMIC DNA]</scope>
</reference>
<dbReference type="EMBL" id="CAXDID020000036">
    <property type="protein sequence ID" value="CAL5997255.1"/>
    <property type="molecule type" value="Genomic_DNA"/>
</dbReference>
<accession>A0ABP1HLP6</accession>
<comment type="caution">
    <text evidence="1">The sequence shown here is derived from an EMBL/GenBank/DDBJ whole genome shotgun (WGS) entry which is preliminary data.</text>
</comment>
<proteinExistence type="predicted"/>
<organism evidence="1 2">
    <name type="scientific">Hexamita inflata</name>
    <dbReference type="NCBI Taxonomy" id="28002"/>
    <lineage>
        <taxon>Eukaryota</taxon>
        <taxon>Metamonada</taxon>
        <taxon>Diplomonadida</taxon>
        <taxon>Hexamitidae</taxon>
        <taxon>Hexamitinae</taxon>
        <taxon>Hexamita</taxon>
    </lineage>
</organism>
<dbReference type="Proteomes" id="UP001642409">
    <property type="component" value="Unassembled WGS sequence"/>
</dbReference>
<name>A0ABP1HLP6_9EUKA</name>
<gene>
    <name evidence="1" type="ORF">HINF_LOCUS15156</name>
</gene>